<protein>
    <recommendedName>
        <fullName evidence="4">Lipoprotein</fullName>
    </recommendedName>
</protein>
<dbReference type="AlphaFoldDB" id="A0A2D2AVK3"/>
<dbReference type="PROSITE" id="PS51257">
    <property type="entry name" value="PROKAR_LIPOPROTEIN"/>
    <property type="match status" value="1"/>
</dbReference>
<dbReference type="Proteomes" id="UP000228945">
    <property type="component" value="Chromosome"/>
</dbReference>
<feature type="signal peptide" evidence="1">
    <location>
        <begin position="1"/>
        <end position="20"/>
    </location>
</feature>
<evidence type="ECO:0000313" key="3">
    <source>
        <dbReference type="Proteomes" id="UP000228945"/>
    </source>
</evidence>
<evidence type="ECO:0000313" key="2">
    <source>
        <dbReference type="EMBL" id="ATQ42034.1"/>
    </source>
</evidence>
<evidence type="ECO:0008006" key="4">
    <source>
        <dbReference type="Google" id="ProtNLM"/>
    </source>
</evidence>
<organism evidence="2 3">
    <name type="scientific">Caulobacter mirabilis</name>
    <dbReference type="NCBI Taxonomy" id="69666"/>
    <lineage>
        <taxon>Bacteria</taxon>
        <taxon>Pseudomonadati</taxon>
        <taxon>Pseudomonadota</taxon>
        <taxon>Alphaproteobacteria</taxon>
        <taxon>Caulobacterales</taxon>
        <taxon>Caulobacteraceae</taxon>
        <taxon>Caulobacter</taxon>
    </lineage>
</organism>
<proteinExistence type="predicted"/>
<name>A0A2D2AVK3_9CAUL</name>
<evidence type="ECO:0000256" key="1">
    <source>
        <dbReference type="SAM" id="SignalP"/>
    </source>
</evidence>
<reference evidence="2 3" key="1">
    <citation type="submission" date="2017-10" db="EMBL/GenBank/DDBJ databases">
        <title>Genome sequence of Caulobacter mirabilis FWC38.</title>
        <authorList>
            <person name="Fiebig A."/>
            <person name="Crosson S."/>
        </authorList>
    </citation>
    <scope>NUCLEOTIDE SEQUENCE [LARGE SCALE GENOMIC DNA]</scope>
    <source>
        <strain evidence="2 3">FWC 38</strain>
    </source>
</reference>
<feature type="chain" id="PRO_5013844048" description="Lipoprotein" evidence="1">
    <location>
        <begin position="21"/>
        <end position="117"/>
    </location>
</feature>
<accession>A0A2D2AVK3</accession>
<gene>
    <name evidence="2" type="ORF">CSW64_06200</name>
</gene>
<sequence length="117" mass="12276">MNRRHLLIAGALLLAGCATTAVYTAPDAGMVELEPLLAASVAEGSLTIRLLSTGCTSKEAIAFFVEKSGGRHAVAFGRRKLDRCKAAPTPVDLTWSFEELGLPKGAWVAVVNPLGGR</sequence>
<keyword evidence="1" id="KW-0732">Signal</keyword>
<keyword evidence="3" id="KW-1185">Reference proteome</keyword>
<dbReference type="EMBL" id="CP024201">
    <property type="protein sequence ID" value="ATQ42034.1"/>
    <property type="molecule type" value="Genomic_DNA"/>
</dbReference>
<dbReference type="OrthoDB" id="7190364at2"/>
<dbReference type="RefSeq" id="WP_099621290.1">
    <property type="nucleotide sequence ID" value="NZ_CP024201.1"/>
</dbReference>
<dbReference type="KEGG" id="cmb:CSW64_06200"/>